<dbReference type="Proteomes" id="UP000544122">
    <property type="component" value="Unassembled WGS sequence"/>
</dbReference>
<gene>
    <name evidence="1" type="ORF">HCN58_32730</name>
</gene>
<evidence type="ECO:0000313" key="2">
    <source>
        <dbReference type="Proteomes" id="UP000544122"/>
    </source>
</evidence>
<evidence type="ECO:0000313" key="1">
    <source>
        <dbReference type="EMBL" id="NOJ44257.1"/>
    </source>
</evidence>
<proteinExistence type="predicted"/>
<dbReference type="AlphaFoldDB" id="A0A7Y4GZ33"/>
<accession>A0A7Y4GZ33</accession>
<dbReference type="EMBL" id="JAAVLX010000015">
    <property type="protein sequence ID" value="NOJ44257.1"/>
    <property type="molecule type" value="Genomic_DNA"/>
</dbReference>
<keyword evidence="2" id="KW-1185">Reference proteome</keyword>
<dbReference type="RefSeq" id="WP_171583455.1">
    <property type="nucleotide sequence ID" value="NZ_JAAVLX010000015.1"/>
</dbReference>
<organism evidence="1 2">
    <name type="scientific">Bradyrhizobium australiense</name>
    <dbReference type="NCBI Taxonomy" id="2721161"/>
    <lineage>
        <taxon>Bacteria</taxon>
        <taxon>Pseudomonadati</taxon>
        <taxon>Pseudomonadota</taxon>
        <taxon>Alphaproteobacteria</taxon>
        <taxon>Hyphomicrobiales</taxon>
        <taxon>Nitrobacteraceae</taxon>
        <taxon>Bradyrhizobium</taxon>
    </lineage>
</organism>
<reference evidence="1 2" key="1">
    <citation type="submission" date="2020-03" db="EMBL/GenBank/DDBJ databases">
        <title>Bradyrhizobium diversity isolated from nodules of Indigofera sp.</title>
        <authorList>
            <person name="Klepa M."/>
            <person name="Helene L."/>
            <person name="Hungria M."/>
        </authorList>
    </citation>
    <scope>NUCLEOTIDE SEQUENCE [LARGE SCALE GENOMIC DNA]</scope>
    <source>
        <strain evidence="1 2">WSM 1791</strain>
    </source>
</reference>
<sequence>MVAFERKQNNGEWSEKELSTLLAALGAAIAPGTGRTWETGMTEKGDPQFYLLGPLPDQASELCVSRIAGRYILEDGSGRLLFEHRNLDLVGLHAKAAIPSTSWLMVRAITLWCAVRNTIHEKVEPLLVEGEELLVQFVPQLSAFA</sequence>
<protein>
    <submittedName>
        <fullName evidence="1">Uncharacterized protein</fullName>
    </submittedName>
</protein>
<comment type="caution">
    <text evidence="1">The sequence shown here is derived from an EMBL/GenBank/DDBJ whole genome shotgun (WGS) entry which is preliminary data.</text>
</comment>
<name>A0A7Y4GZ33_9BRAD</name>